<dbReference type="SUPFAM" id="SSF51735">
    <property type="entry name" value="NAD(P)-binding Rossmann-fold domains"/>
    <property type="match status" value="1"/>
</dbReference>
<dbReference type="InterPro" id="IPR013154">
    <property type="entry name" value="ADH-like_N"/>
</dbReference>
<name>A0A2M9FZ88_9PROT</name>
<dbReference type="Gene3D" id="3.40.50.720">
    <property type="entry name" value="NAD(P)-binding Rossmann-like Domain"/>
    <property type="match status" value="1"/>
</dbReference>
<comment type="caution">
    <text evidence="2">The sequence shown here is derived from an EMBL/GenBank/DDBJ whole genome shotgun (WGS) entry which is preliminary data.</text>
</comment>
<dbReference type="OrthoDB" id="4190732at2"/>
<dbReference type="PANTHER" id="PTHR43677">
    <property type="entry name" value="SHORT-CHAIN DEHYDROGENASE/REDUCTASE"/>
    <property type="match status" value="1"/>
</dbReference>
<dbReference type="InterPro" id="IPR051397">
    <property type="entry name" value="Zn-ADH-like_protein"/>
</dbReference>
<evidence type="ECO:0000259" key="1">
    <source>
        <dbReference type="SMART" id="SM00829"/>
    </source>
</evidence>
<dbReference type="EMBL" id="PHIG01000039">
    <property type="protein sequence ID" value="PJK28778.1"/>
    <property type="molecule type" value="Genomic_DNA"/>
</dbReference>
<keyword evidence="3" id="KW-1185">Reference proteome</keyword>
<dbReference type="InterPro" id="IPR036291">
    <property type="entry name" value="NAD(P)-bd_dom_sf"/>
</dbReference>
<dbReference type="InterPro" id="IPR013149">
    <property type="entry name" value="ADH-like_C"/>
</dbReference>
<dbReference type="InterPro" id="IPR020843">
    <property type="entry name" value="ER"/>
</dbReference>
<feature type="domain" description="Enoyl reductase (ER)" evidence="1">
    <location>
        <begin position="10"/>
        <end position="322"/>
    </location>
</feature>
<evidence type="ECO:0000313" key="3">
    <source>
        <dbReference type="Proteomes" id="UP000229498"/>
    </source>
</evidence>
<dbReference type="AlphaFoldDB" id="A0A2M9FZ88"/>
<evidence type="ECO:0000313" key="2">
    <source>
        <dbReference type="EMBL" id="PJK28778.1"/>
    </source>
</evidence>
<dbReference type="Gene3D" id="3.90.180.10">
    <property type="entry name" value="Medium-chain alcohol dehydrogenases, catalytic domain"/>
    <property type="match status" value="1"/>
</dbReference>
<dbReference type="InterPro" id="IPR011032">
    <property type="entry name" value="GroES-like_sf"/>
</dbReference>
<dbReference type="Pfam" id="PF08240">
    <property type="entry name" value="ADH_N"/>
    <property type="match status" value="1"/>
</dbReference>
<gene>
    <name evidence="2" type="ORF">CVT23_15720</name>
</gene>
<dbReference type="SMART" id="SM00829">
    <property type="entry name" value="PKS_ER"/>
    <property type="match status" value="1"/>
</dbReference>
<dbReference type="SUPFAM" id="SSF50129">
    <property type="entry name" value="GroES-like"/>
    <property type="match status" value="1"/>
</dbReference>
<dbReference type="PANTHER" id="PTHR43677:SF4">
    <property type="entry name" value="QUINONE OXIDOREDUCTASE-LIKE PROTEIN 2"/>
    <property type="match status" value="1"/>
</dbReference>
<proteinExistence type="predicted"/>
<dbReference type="RefSeq" id="WP_109792261.1">
    <property type="nucleotide sequence ID" value="NZ_PHIG01000039.1"/>
</dbReference>
<dbReference type="CDD" id="cd08241">
    <property type="entry name" value="QOR1"/>
    <property type="match status" value="1"/>
</dbReference>
<reference evidence="2 3" key="1">
    <citation type="submission" date="2017-11" db="EMBL/GenBank/DDBJ databases">
        <title>Draft genome sequence of Rhizobiales bacterium SY3-13.</title>
        <authorList>
            <person name="Sun C."/>
        </authorList>
    </citation>
    <scope>NUCLEOTIDE SEQUENCE [LARGE SCALE GENOMIC DNA]</scope>
    <source>
        <strain evidence="2 3">SY3-13</strain>
    </source>
</reference>
<protein>
    <submittedName>
        <fullName evidence="2">NADPH:quinone oxidoreductase</fullName>
    </submittedName>
</protein>
<sequence>MKAMLCKAWGGPDDLVFEETADPKAGPGEVVIDVHACGVNFPDILLIGGKYQFKPDFPFSPGMEVGGVVAEIGQGVTDVAVGDRVMAACGDGGFAEKVSAPAKKTFKLPDGVSFEQAAGFPVTYGTTYHALKDRGQLKPGEVLLVHGASGGVGLNAVELGKLMGATVIGTVGSDEKMDIVRQYGADHVFNYSKQSIRDTVKELTGGKGADVIYDPVGGDAFDESLRCINWDGRLLVIGFASGRIPEAKANLVLLKQCQIVGVFWGAWTERYPDRCREQFDTLLNWCAQGKLNPHVSMRFPLEKSPDALKALAARKATGKVIVNVR</sequence>
<dbReference type="Proteomes" id="UP000229498">
    <property type="component" value="Unassembled WGS sequence"/>
</dbReference>
<dbReference type="GO" id="GO:0016491">
    <property type="term" value="F:oxidoreductase activity"/>
    <property type="evidence" value="ECO:0007669"/>
    <property type="project" value="InterPro"/>
</dbReference>
<dbReference type="Pfam" id="PF00107">
    <property type="entry name" value="ADH_zinc_N"/>
    <property type="match status" value="1"/>
</dbReference>
<organism evidence="2 3">
    <name type="scientific">Minwuia thermotolerans</name>
    <dbReference type="NCBI Taxonomy" id="2056226"/>
    <lineage>
        <taxon>Bacteria</taxon>
        <taxon>Pseudomonadati</taxon>
        <taxon>Pseudomonadota</taxon>
        <taxon>Alphaproteobacteria</taxon>
        <taxon>Minwuiales</taxon>
        <taxon>Minwuiaceae</taxon>
        <taxon>Minwuia</taxon>
    </lineage>
</organism>
<accession>A0A2M9FZ88</accession>